<name>A0ABT5XD91_9EURY</name>
<evidence type="ECO:0008006" key="3">
    <source>
        <dbReference type="Google" id="ProtNLM"/>
    </source>
</evidence>
<sequence length="545" mass="61121">MNSKLFLALMASLVLLFAGTSSGQHFIEIDKPLDGGEVTWIYTVEGDSSTTVGSGLKAYVLVWPNEAFGPWWVQETNTNPDGSWKSQAYFGRGTDEDIGTTYSVIAILTEEELNPGQRFADIPDHEAKSDPVTVTRVGAIMADQVPTEDYFVDIGKPQDNGEVSWMYTLQGNSSATVNSGLKVYVLVWPNEAFGPWWVQETETVSNGSWRSYAYFGRGRDEDIGTAYTVIAVATDEELRAGQRFTDLPPHVGRSDQIEVTRTGAGYEWELLPKIPDNETYVEIIKPQDGGNVSWMYTVGGNYSAKEASGLNAYLLVWPKEAFGPWWVQDTETYSDGLWRSNVYFGEDPRIHPEHIGTTYGIVAILTDQELESGQRFRDLPDYVWRSNIFGLTRTEASYEWELPRTIPLPEPENLTRSDIDEVAGDIQITLNWPSGGPIALGIVTPNDDTIWCIGSDIFNPDVRVVRYYDNESEVQAETVYWKKGTIPPKGEYSAFVYWDPALWDIRPESTSFDLSVAVKGKETEDYADTIHHSDVNRKVATMTYP</sequence>
<dbReference type="EMBL" id="JARFPL010000007">
    <property type="protein sequence ID" value="MDF0592626.1"/>
    <property type="molecule type" value="Genomic_DNA"/>
</dbReference>
<dbReference type="RefSeq" id="WP_316968330.1">
    <property type="nucleotide sequence ID" value="NZ_JARFPL010000007.1"/>
</dbReference>
<proteinExistence type="predicted"/>
<accession>A0ABT5XD91</accession>
<reference evidence="1 2" key="1">
    <citation type="submission" date="2023-03" db="EMBL/GenBank/DDBJ databases">
        <title>Whole genome sequencing of Methanotrichaceae archaeon M04Ac.</title>
        <authorList>
            <person name="Khomyakova M.A."/>
            <person name="Merkel A.Y."/>
            <person name="Slobodkin A.I."/>
        </authorList>
    </citation>
    <scope>NUCLEOTIDE SEQUENCE [LARGE SCALE GENOMIC DNA]</scope>
    <source>
        <strain evidence="1 2">M04Ac</strain>
    </source>
</reference>
<evidence type="ECO:0000313" key="1">
    <source>
        <dbReference type="EMBL" id="MDF0592626.1"/>
    </source>
</evidence>
<gene>
    <name evidence="1" type="ORF">P0O24_03410</name>
</gene>
<organism evidence="1 2">
    <name type="scientific">Candidatus Methanocrinis alkalitolerans</name>
    <dbReference type="NCBI Taxonomy" id="3033395"/>
    <lineage>
        <taxon>Archaea</taxon>
        <taxon>Methanobacteriati</taxon>
        <taxon>Methanobacteriota</taxon>
        <taxon>Stenosarchaea group</taxon>
        <taxon>Methanomicrobia</taxon>
        <taxon>Methanotrichales</taxon>
        <taxon>Methanotrichaceae</taxon>
        <taxon>Methanocrinis</taxon>
    </lineage>
</organism>
<protein>
    <recommendedName>
        <fullName evidence="3">DUF3821 domain-containing protein</fullName>
    </recommendedName>
</protein>
<comment type="caution">
    <text evidence="1">The sequence shown here is derived from an EMBL/GenBank/DDBJ whole genome shotgun (WGS) entry which is preliminary data.</text>
</comment>
<dbReference type="Proteomes" id="UP001215956">
    <property type="component" value="Unassembled WGS sequence"/>
</dbReference>
<evidence type="ECO:0000313" key="2">
    <source>
        <dbReference type="Proteomes" id="UP001215956"/>
    </source>
</evidence>
<keyword evidence="2" id="KW-1185">Reference proteome</keyword>